<evidence type="ECO:0000313" key="3">
    <source>
        <dbReference type="Proteomes" id="UP000590442"/>
    </source>
</evidence>
<dbReference type="InterPro" id="IPR013830">
    <property type="entry name" value="SGNH_hydro"/>
</dbReference>
<dbReference type="PANTHER" id="PTHR30383:SF24">
    <property type="entry name" value="THIOESTERASE 1_PROTEASE 1_LYSOPHOSPHOLIPASE L1"/>
    <property type="match status" value="1"/>
</dbReference>
<reference evidence="2 3" key="1">
    <citation type="submission" date="2020-03" db="EMBL/GenBank/DDBJ databases">
        <title>Genomic Encyclopedia of Type Strains, Phase IV (KMG-IV): sequencing the most valuable type-strain genomes for metagenomic binning, comparative biology and taxonomic classification.</title>
        <authorList>
            <person name="Goeker M."/>
        </authorList>
    </citation>
    <scope>NUCLEOTIDE SEQUENCE [LARGE SCALE GENOMIC DNA]</scope>
    <source>
        <strain evidence="2 3">DSM 29762</strain>
    </source>
</reference>
<proteinExistence type="predicted"/>
<dbReference type="AlphaFoldDB" id="A0A846QVQ0"/>
<protein>
    <submittedName>
        <fullName evidence="2">Acyl-CoA thioesterase-1</fullName>
        <ecNumber evidence="2">3.1.1.5</ecNumber>
        <ecNumber evidence="2">3.1.2.-</ecNumber>
    </submittedName>
</protein>
<evidence type="ECO:0000313" key="2">
    <source>
        <dbReference type="EMBL" id="NJB72381.1"/>
    </source>
</evidence>
<dbReference type="InterPro" id="IPR036514">
    <property type="entry name" value="SGNH_hydro_sf"/>
</dbReference>
<dbReference type="Gene3D" id="3.40.50.1110">
    <property type="entry name" value="SGNH hydrolase"/>
    <property type="match status" value="1"/>
</dbReference>
<dbReference type="PANTHER" id="PTHR30383">
    <property type="entry name" value="THIOESTERASE 1/PROTEASE 1/LYSOPHOSPHOLIPASE L1"/>
    <property type="match status" value="1"/>
</dbReference>
<keyword evidence="3" id="KW-1185">Reference proteome</keyword>
<dbReference type="RefSeq" id="WP_167965330.1">
    <property type="nucleotide sequence ID" value="NZ_JAATJJ010000002.1"/>
</dbReference>
<dbReference type="InterPro" id="IPR051532">
    <property type="entry name" value="Ester_Hydrolysis_Enzymes"/>
</dbReference>
<comment type="caution">
    <text evidence="2">The sequence shown here is derived from an EMBL/GenBank/DDBJ whole genome shotgun (WGS) entry which is preliminary data.</text>
</comment>
<gene>
    <name evidence="2" type="ORF">GGR42_002872</name>
</gene>
<sequence length="236" mass="26011">MGKVLKFSYFLVLILLASCKSETKKEKETEVIQETDSTNSKAVNTTNKVMLFYGNSLTAGYGLDDEKEAFPYLIQQKLDSMGLDYTVINSGLSGETTSGGKNRLDWVLSQQVEVFVLELGANDGLRGIPITETKSNLQAIIIGVKQKNPQAKIVLAGMQIPPNMGQAYTSAFKNVFYELAEENEVYLIPFLLKNVGGIPELNQEDGIHPTAEGQKIVADNVWNVLKDIVKLEDSIN</sequence>
<dbReference type="CDD" id="cd01822">
    <property type="entry name" value="Lysophospholipase_L1_like"/>
    <property type="match status" value="1"/>
</dbReference>
<dbReference type="EMBL" id="JAATJJ010000002">
    <property type="protein sequence ID" value="NJB72381.1"/>
    <property type="molecule type" value="Genomic_DNA"/>
</dbReference>
<evidence type="ECO:0000259" key="1">
    <source>
        <dbReference type="Pfam" id="PF13472"/>
    </source>
</evidence>
<dbReference type="EC" id="3.1.2.-" evidence="2"/>
<name>A0A846QVQ0_9FLAO</name>
<dbReference type="GO" id="GO:0004622">
    <property type="term" value="F:phosphatidylcholine lysophospholipase activity"/>
    <property type="evidence" value="ECO:0007669"/>
    <property type="project" value="UniProtKB-EC"/>
</dbReference>
<dbReference type="SUPFAM" id="SSF52266">
    <property type="entry name" value="SGNH hydrolase"/>
    <property type="match status" value="1"/>
</dbReference>
<dbReference type="Pfam" id="PF13472">
    <property type="entry name" value="Lipase_GDSL_2"/>
    <property type="match status" value="1"/>
</dbReference>
<dbReference type="PROSITE" id="PS51257">
    <property type="entry name" value="PROKAR_LIPOPROTEIN"/>
    <property type="match status" value="1"/>
</dbReference>
<dbReference type="EC" id="3.1.1.5" evidence="2"/>
<dbReference type="Proteomes" id="UP000590442">
    <property type="component" value="Unassembled WGS sequence"/>
</dbReference>
<accession>A0A846QVQ0</accession>
<keyword evidence="2" id="KW-0378">Hydrolase</keyword>
<feature type="domain" description="SGNH hydrolase-type esterase" evidence="1">
    <location>
        <begin position="52"/>
        <end position="216"/>
    </location>
</feature>
<organism evidence="2 3">
    <name type="scientific">Saonia flava</name>
    <dbReference type="NCBI Taxonomy" id="523696"/>
    <lineage>
        <taxon>Bacteria</taxon>
        <taxon>Pseudomonadati</taxon>
        <taxon>Bacteroidota</taxon>
        <taxon>Flavobacteriia</taxon>
        <taxon>Flavobacteriales</taxon>
        <taxon>Flavobacteriaceae</taxon>
        <taxon>Saonia</taxon>
    </lineage>
</organism>